<comment type="subcellular location">
    <subcellularLocation>
        <location evidence="1">Cytoplasm</location>
    </subcellularLocation>
</comment>
<dbReference type="EMBL" id="OZ035845">
    <property type="protein sequence ID" value="CAL1599241.1"/>
    <property type="molecule type" value="Genomic_DNA"/>
</dbReference>
<evidence type="ECO:0000256" key="5">
    <source>
        <dbReference type="ARBA" id="ARBA00022741"/>
    </source>
</evidence>
<dbReference type="InterPro" id="IPR027417">
    <property type="entry name" value="P-loop_NTPase"/>
</dbReference>
<dbReference type="InterPro" id="IPR051261">
    <property type="entry name" value="NLR"/>
</dbReference>
<dbReference type="InterPro" id="IPR032675">
    <property type="entry name" value="LRR_dom_sf"/>
</dbReference>
<keyword evidence="11" id="KW-1185">Reference proteome</keyword>
<dbReference type="Pfam" id="PF05729">
    <property type="entry name" value="NACHT"/>
    <property type="match status" value="1"/>
</dbReference>
<dbReference type="Gene3D" id="3.80.10.10">
    <property type="entry name" value="Ribonuclease Inhibitor"/>
    <property type="match status" value="4"/>
</dbReference>
<keyword evidence="6" id="KW-0067">ATP-binding</keyword>
<dbReference type="InterPro" id="IPR041267">
    <property type="entry name" value="NLRP_HD2"/>
</dbReference>
<organism evidence="10 11">
    <name type="scientific">Knipowitschia caucasica</name>
    <name type="common">Caucasian dwarf goby</name>
    <name type="synonym">Pomatoschistus caucasicus</name>
    <dbReference type="NCBI Taxonomy" id="637954"/>
    <lineage>
        <taxon>Eukaryota</taxon>
        <taxon>Metazoa</taxon>
        <taxon>Chordata</taxon>
        <taxon>Craniata</taxon>
        <taxon>Vertebrata</taxon>
        <taxon>Euteleostomi</taxon>
        <taxon>Actinopterygii</taxon>
        <taxon>Neopterygii</taxon>
        <taxon>Teleostei</taxon>
        <taxon>Neoteleostei</taxon>
        <taxon>Acanthomorphata</taxon>
        <taxon>Gobiaria</taxon>
        <taxon>Gobiiformes</taxon>
        <taxon>Gobioidei</taxon>
        <taxon>Gobiidae</taxon>
        <taxon>Gobiinae</taxon>
        <taxon>Knipowitschia</taxon>
    </lineage>
</organism>
<dbReference type="InterPro" id="IPR007111">
    <property type="entry name" value="NACHT_NTPase"/>
</dbReference>
<dbReference type="Pfam" id="PF17776">
    <property type="entry name" value="NLRC4_HD2"/>
    <property type="match status" value="1"/>
</dbReference>
<dbReference type="Gene3D" id="3.40.50.300">
    <property type="entry name" value="P-loop containing nucleotide triphosphate hydrolases"/>
    <property type="match status" value="1"/>
</dbReference>
<dbReference type="FunFam" id="3.80.10.10:FF:001349">
    <property type="entry name" value="NLR family CARD domain containing 3"/>
    <property type="match status" value="1"/>
</dbReference>
<dbReference type="PANTHER" id="PTHR24106">
    <property type="entry name" value="NACHT, LRR AND CARD DOMAINS-CONTAINING"/>
    <property type="match status" value="1"/>
</dbReference>
<feature type="domain" description="NACHT LRR and PYD" evidence="8">
    <location>
        <begin position="435"/>
        <end position="562"/>
    </location>
</feature>
<proteinExistence type="predicted"/>
<dbReference type="Pfam" id="PF17779">
    <property type="entry name" value="WHD_NOD2"/>
    <property type="match status" value="1"/>
</dbReference>
<accession>A0AAV2LCK7</accession>
<dbReference type="SUPFAM" id="SSF52047">
    <property type="entry name" value="RNI-like"/>
    <property type="match status" value="2"/>
</dbReference>
<dbReference type="GO" id="GO:0005524">
    <property type="term" value="F:ATP binding"/>
    <property type="evidence" value="ECO:0007669"/>
    <property type="project" value="UniProtKB-KW"/>
</dbReference>
<sequence>MANRSHYDSFLDRSKRIMWQDDCYMDLQSSSSSPVAQTDTEDSVWIQQHQQQFCRFSTGPFLQQMITHLKSMNVLSPCEEARIQRAAQLADQVTALISVLLSGKSSSGFSVMRHFVEKSDSLEAQLIIKHDVSVQEHKDVLLRRCGEHRDKVNMSHLCLLLVEEQSDLQQKEHDLMQVQATHGNQRRLQKELSLSTLLEPLTQASTSPRLSLTIGVAGVGKTTWIRHLVRMWSRGAICPDISFVLPFSCCELNSLEKVSVEKLLKMAFPHLPEAIVLSSSCRSLLILDGLDHFRSTLNFTETDACSDPKKEVSMAICWIVADTLKFIIQSNQGSQPNLPRTCTELFAHFCLMKAEIGEPRGRESVKSELLHMSNRKLMWSLARLAFNALVRHKYSFSEQELRAYGIDQALQQCSLGRAVLKHEESLISTVYRFTHLCIQEFFAAVYYYVSSKRAIFDLFSESTVSWPKIGFQNHFRNSFHYSQKDDSGHFDVFVRFLSGLLNPNALTPLSALVALWKDDGSQKAWAAGFIHSLLSDSGPLVSLRSVNLAYCLYELQHMELLRSVEEDLRQGSLSVKMCRAQCVVLSFLLHVSPECSLQTNLSHCLNYSSVKSLLPQLLYCNHLRLENNQFKDDVMELLGSLLSAKDCHIRKLSLADNSITNKGVKAISRALLVNRTLTSLNLRSNNIGSKGVKFLAEALKTNQALVSVNLQNNGIDKEGAHAAAEVLKCNRNLVYLNLKKNLIGAEGVKNIAEALKTNRSLKTLVLCSNQVGDKGTAALAEALRANHTLLSLQLQCNSISNKGTAALTEALRLNHGLLSLNLRENSIGVNGAQNMAKALYKNRTLQELDLTANLLHDEGVQAIAGAIKFNQSLRSLHLQWNFIKSAATKALAQALLHNTALQLLDLQENAIGNEGIASLAEALKSNASLQTLCLQGVSAGTAGVVALAESLTTNQSLQSLDLRGNAVGIEGAKALANALKTNRTLKSLNMQENSLGMDGAIFLATALKGNTQLSYLNLQGNGVGQSGAKVISDAIKNSAPGCDVHI</sequence>
<dbReference type="Proteomes" id="UP001497482">
    <property type="component" value="Chromosome 23"/>
</dbReference>
<evidence type="ECO:0000259" key="7">
    <source>
        <dbReference type="Pfam" id="PF05729"/>
    </source>
</evidence>
<dbReference type="FunFam" id="3.80.10.10:FF:000236">
    <property type="entry name" value="NLR family CARD domain containing 3"/>
    <property type="match status" value="1"/>
</dbReference>
<dbReference type="InterPro" id="IPR001611">
    <property type="entry name" value="Leu-rich_rpt"/>
</dbReference>
<gene>
    <name evidence="10" type="ORF">KC01_LOCUS27546</name>
</gene>
<evidence type="ECO:0000313" key="11">
    <source>
        <dbReference type="Proteomes" id="UP001497482"/>
    </source>
</evidence>
<keyword evidence="5" id="KW-0547">Nucleotide-binding</keyword>
<evidence type="ECO:0008006" key="12">
    <source>
        <dbReference type="Google" id="ProtNLM"/>
    </source>
</evidence>
<feature type="domain" description="NACHT" evidence="7">
    <location>
        <begin position="210"/>
        <end position="305"/>
    </location>
</feature>
<protein>
    <recommendedName>
        <fullName evidence="12">NACHT domain-containing protein</fullName>
    </recommendedName>
</protein>
<dbReference type="Pfam" id="PF13516">
    <property type="entry name" value="LRR_6"/>
    <property type="match status" value="10"/>
</dbReference>
<evidence type="ECO:0000313" key="10">
    <source>
        <dbReference type="EMBL" id="CAL1599241.1"/>
    </source>
</evidence>
<keyword evidence="4" id="KW-0677">Repeat</keyword>
<evidence type="ECO:0000259" key="9">
    <source>
        <dbReference type="Pfam" id="PF17779"/>
    </source>
</evidence>
<evidence type="ECO:0000256" key="4">
    <source>
        <dbReference type="ARBA" id="ARBA00022737"/>
    </source>
</evidence>
<evidence type="ECO:0000256" key="1">
    <source>
        <dbReference type="ARBA" id="ARBA00004496"/>
    </source>
</evidence>
<evidence type="ECO:0000259" key="8">
    <source>
        <dbReference type="Pfam" id="PF17776"/>
    </source>
</evidence>
<dbReference type="GO" id="GO:0005737">
    <property type="term" value="C:cytoplasm"/>
    <property type="evidence" value="ECO:0007669"/>
    <property type="project" value="UniProtKB-SubCell"/>
</dbReference>
<dbReference type="CDD" id="cd00116">
    <property type="entry name" value="LRR_RI"/>
    <property type="match status" value="1"/>
</dbReference>
<keyword evidence="3" id="KW-0433">Leucine-rich repeat</keyword>
<name>A0AAV2LCK7_KNICA</name>
<reference evidence="10 11" key="1">
    <citation type="submission" date="2024-04" db="EMBL/GenBank/DDBJ databases">
        <authorList>
            <person name="Waldvogel A.-M."/>
            <person name="Schoenle A."/>
        </authorList>
    </citation>
    <scope>NUCLEOTIDE SEQUENCE [LARGE SCALE GENOMIC DNA]</scope>
</reference>
<evidence type="ECO:0000256" key="3">
    <source>
        <dbReference type="ARBA" id="ARBA00022614"/>
    </source>
</evidence>
<evidence type="ECO:0000256" key="6">
    <source>
        <dbReference type="ARBA" id="ARBA00022840"/>
    </source>
</evidence>
<feature type="domain" description="NOD1/2 winged helix" evidence="9">
    <location>
        <begin position="377"/>
        <end position="433"/>
    </location>
</feature>
<dbReference type="AlphaFoldDB" id="A0AAV2LCK7"/>
<evidence type="ECO:0000256" key="2">
    <source>
        <dbReference type="ARBA" id="ARBA00022490"/>
    </source>
</evidence>
<keyword evidence="2" id="KW-0963">Cytoplasm</keyword>
<dbReference type="SMART" id="SM00368">
    <property type="entry name" value="LRR_RI"/>
    <property type="match status" value="14"/>
</dbReference>
<dbReference type="InterPro" id="IPR041075">
    <property type="entry name" value="NOD1/2_WH"/>
</dbReference>